<sequence>MLRSVVQRQLSRQGSLSRCTPRRSFVSTVLLSKSYEEKTVAELRTEAKKRGLSSSGNKSTLISRILQEEQRLATSTTASTQPQNVAAPPASRRSVSSTPAVRAETLSNEVAQQTLGVRLPDLSQPPPEPPVHIPFVPDFWESSRVNAEEAKAAEAEAKENEGVPKIIVAADVSTHPLGGPSHNLYPESFGGADASAIGSSSSSSAETSGGAKREGLIADVFEDLSLPLPELSRAARASVSSITTKAGPDADSQRPLEAHERRGLWVLLGATVGAWGVSRVVSPNKSS</sequence>
<dbReference type="InParanoid" id="A0A0H2RNK3"/>
<proteinExistence type="predicted"/>
<evidence type="ECO:0000256" key="1">
    <source>
        <dbReference type="SAM" id="MobiDB-lite"/>
    </source>
</evidence>
<gene>
    <name evidence="3" type="ORF">SCHPADRAFT_921024</name>
</gene>
<name>A0A0H2RNK3_9AGAM</name>
<reference evidence="3 4" key="1">
    <citation type="submission" date="2015-04" db="EMBL/GenBank/DDBJ databases">
        <title>Complete genome sequence of Schizopora paradoxa KUC8140, a cosmopolitan wood degrader in East Asia.</title>
        <authorList>
            <consortium name="DOE Joint Genome Institute"/>
            <person name="Min B."/>
            <person name="Park H."/>
            <person name="Jang Y."/>
            <person name="Kim J.-J."/>
            <person name="Kim K.H."/>
            <person name="Pangilinan J."/>
            <person name="Lipzen A."/>
            <person name="Riley R."/>
            <person name="Grigoriev I.V."/>
            <person name="Spatafora J.W."/>
            <person name="Choi I.-G."/>
        </authorList>
    </citation>
    <scope>NUCLEOTIDE SEQUENCE [LARGE SCALE GENOMIC DNA]</scope>
    <source>
        <strain evidence="3 4">KUC8140</strain>
    </source>
</reference>
<dbReference type="SUPFAM" id="SSF68906">
    <property type="entry name" value="SAP domain"/>
    <property type="match status" value="1"/>
</dbReference>
<keyword evidence="4" id="KW-1185">Reference proteome</keyword>
<dbReference type="Proteomes" id="UP000053477">
    <property type="component" value="Unassembled WGS sequence"/>
</dbReference>
<feature type="region of interest" description="Disordered" evidence="1">
    <location>
        <begin position="72"/>
        <end position="109"/>
    </location>
</feature>
<dbReference type="OrthoDB" id="445357at2759"/>
<dbReference type="STRING" id="27342.A0A0H2RNK3"/>
<evidence type="ECO:0000313" key="4">
    <source>
        <dbReference type="Proteomes" id="UP000053477"/>
    </source>
</evidence>
<dbReference type="Gene3D" id="1.10.720.30">
    <property type="entry name" value="SAP domain"/>
    <property type="match status" value="1"/>
</dbReference>
<dbReference type="EMBL" id="KQ085958">
    <property type="protein sequence ID" value="KLO13545.1"/>
    <property type="molecule type" value="Genomic_DNA"/>
</dbReference>
<organism evidence="3 4">
    <name type="scientific">Schizopora paradoxa</name>
    <dbReference type="NCBI Taxonomy" id="27342"/>
    <lineage>
        <taxon>Eukaryota</taxon>
        <taxon>Fungi</taxon>
        <taxon>Dikarya</taxon>
        <taxon>Basidiomycota</taxon>
        <taxon>Agaricomycotina</taxon>
        <taxon>Agaricomycetes</taxon>
        <taxon>Hymenochaetales</taxon>
        <taxon>Schizoporaceae</taxon>
        <taxon>Schizopora</taxon>
    </lineage>
</organism>
<dbReference type="AlphaFoldDB" id="A0A0H2RNK3"/>
<accession>A0A0H2RNK3</accession>
<feature type="domain" description="SAP" evidence="2">
    <location>
        <begin position="35"/>
        <end position="69"/>
    </location>
</feature>
<feature type="compositionally biased region" description="Polar residues" evidence="1">
    <location>
        <begin position="72"/>
        <end position="84"/>
    </location>
</feature>
<dbReference type="SMART" id="SM00513">
    <property type="entry name" value="SAP"/>
    <property type="match status" value="1"/>
</dbReference>
<dbReference type="InterPro" id="IPR036361">
    <property type="entry name" value="SAP_dom_sf"/>
</dbReference>
<evidence type="ECO:0000259" key="2">
    <source>
        <dbReference type="PROSITE" id="PS50800"/>
    </source>
</evidence>
<feature type="region of interest" description="Disordered" evidence="1">
    <location>
        <begin position="237"/>
        <end position="257"/>
    </location>
</feature>
<protein>
    <recommendedName>
        <fullName evidence="2">SAP domain-containing protein</fullName>
    </recommendedName>
</protein>
<feature type="compositionally biased region" description="Low complexity" evidence="1">
    <location>
        <begin position="85"/>
        <end position="103"/>
    </location>
</feature>
<dbReference type="InterPro" id="IPR003034">
    <property type="entry name" value="SAP_dom"/>
</dbReference>
<dbReference type="PROSITE" id="PS50800">
    <property type="entry name" value="SAP"/>
    <property type="match status" value="1"/>
</dbReference>
<evidence type="ECO:0000313" key="3">
    <source>
        <dbReference type="EMBL" id="KLO13545.1"/>
    </source>
</evidence>
<dbReference type="Pfam" id="PF02037">
    <property type="entry name" value="SAP"/>
    <property type="match status" value="1"/>
</dbReference>